<evidence type="ECO:0000256" key="1">
    <source>
        <dbReference type="SAM" id="Phobius"/>
    </source>
</evidence>
<gene>
    <name evidence="3" type="ORF">AKG39_03960</name>
</gene>
<keyword evidence="4" id="KW-1185">Reference proteome</keyword>
<evidence type="ECO:0000313" key="4">
    <source>
        <dbReference type="Proteomes" id="UP000036873"/>
    </source>
</evidence>
<organism evidence="3 4">
    <name type="scientific">Acetobacterium bakii</name>
    <dbReference type="NCBI Taxonomy" id="52689"/>
    <lineage>
        <taxon>Bacteria</taxon>
        <taxon>Bacillati</taxon>
        <taxon>Bacillota</taxon>
        <taxon>Clostridia</taxon>
        <taxon>Eubacteriales</taxon>
        <taxon>Eubacteriaceae</taxon>
        <taxon>Acetobacterium</taxon>
    </lineage>
</organism>
<evidence type="ECO:0000256" key="2">
    <source>
        <dbReference type="SAM" id="SignalP"/>
    </source>
</evidence>
<keyword evidence="2" id="KW-0732">Signal</keyword>
<dbReference type="Proteomes" id="UP000036873">
    <property type="component" value="Unassembled WGS sequence"/>
</dbReference>
<feature type="transmembrane region" description="Helical" evidence="1">
    <location>
        <begin position="167"/>
        <end position="186"/>
    </location>
</feature>
<proteinExistence type="predicted"/>
<name>A0A0L6U530_9FIRM</name>
<protein>
    <recommendedName>
        <fullName evidence="5">Gram-positive cocci surface proteins LPxTG domain-containing protein</fullName>
    </recommendedName>
</protein>
<keyword evidence="1" id="KW-1133">Transmembrane helix</keyword>
<evidence type="ECO:0008006" key="5">
    <source>
        <dbReference type="Google" id="ProtNLM"/>
    </source>
</evidence>
<feature type="chain" id="PRO_5005567711" description="Gram-positive cocci surface proteins LPxTG domain-containing protein" evidence="2">
    <location>
        <begin position="27"/>
        <end position="192"/>
    </location>
</feature>
<sequence>MGHSKVKIFGILVALMIFASGSAVMAATPNEQVVSAIGNSGLSGTYSGITGSFLRDTGKVLTQTQADAIIININSAVATRNAISGTPSEAQAWEIEKQFEAACTTAGFTVSDVSRLSDGGFAFTVSDPVSGKSFTAQANAVRVTWTASGATSTSTTMVAKTGVDNSLFAVTAVLALITLGAGMFVYRKNAIN</sequence>
<keyword evidence="1" id="KW-0472">Membrane</keyword>
<feature type="signal peptide" evidence="2">
    <location>
        <begin position="1"/>
        <end position="26"/>
    </location>
</feature>
<evidence type="ECO:0000313" key="3">
    <source>
        <dbReference type="EMBL" id="KNZ42885.1"/>
    </source>
</evidence>
<dbReference type="EMBL" id="LGYO01000008">
    <property type="protein sequence ID" value="KNZ42885.1"/>
    <property type="molecule type" value="Genomic_DNA"/>
</dbReference>
<comment type="caution">
    <text evidence="3">The sequence shown here is derived from an EMBL/GenBank/DDBJ whole genome shotgun (WGS) entry which is preliminary data.</text>
</comment>
<accession>A0A0L6U530</accession>
<reference evidence="4" key="1">
    <citation type="submission" date="2015-07" db="EMBL/GenBank/DDBJ databases">
        <title>Draft genome sequence of Acetobacterium bakii DSM 8293, a potential psychrophilic chemical producer through syngas fermentation.</title>
        <authorList>
            <person name="Song Y."/>
            <person name="Hwang S."/>
            <person name="Cho B.-K."/>
        </authorList>
    </citation>
    <scope>NUCLEOTIDE SEQUENCE [LARGE SCALE GENOMIC DNA]</scope>
    <source>
        <strain evidence="4">DSM 8239</strain>
    </source>
</reference>
<dbReference type="RefSeq" id="WP_050739062.1">
    <property type="nucleotide sequence ID" value="NZ_LGYO01000008.1"/>
</dbReference>
<keyword evidence="1" id="KW-0812">Transmembrane</keyword>
<dbReference type="STRING" id="52689.AKG39_03960"/>
<dbReference type="AlphaFoldDB" id="A0A0L6U530"/>